<reference evidence="2" key="1">
    <citation type="journal article" date="2014" name="Front. Microbiol.">
        <title>High frequency of phylogenetically diverse reductive dehalogenase-homologous genes in deep subseafloor sedimentary metagenomes.</title>
        <authorList>
            <person name="Kawai M."/>
            <person name="Futagami T."/>
            <person name="Toyoda A."/>
            <person name="Takaki Y."/>
            <person name="Nishi S."/>
            <person name="Hori S."/>
            <person name="Arai W."/>
            <person name="Tsubouchi T."/>
            <person name="Morono Y."/>
            <person name="Uchiyama I."/>
            <person name="Ito T."/>
            <person name="Fujiyama A."/>
            <person name="Inagaki F."/>
            <person name="Takami H."/>
        </authorList>
    </citation>
    <scope>NUCLEOTIDE SEQUENCE</scope>
    <source>
        <strain evidence="2">Expedition CK06-06</strain>
    </source>
</reference>
<gene>
    <name evidence="2" type="ORF">S12H4_51663</name>
</gene>
<dbReference type="PANTHER" id="PTHR35004">
    <property type="entry name" value="TRANSPOSASE RV3428C-RELATED"/>
    <property type="match status" value="1"/>
</dbReference>
<name>X1USR4_9ZZZZ</name>
<dbReference type="InterPro" id="IPR012337">
    <property type="entry name" value="RNaseH-like_sf"/>
</dbReference>
<feature type="non-terminal residue" evidence="2">
    <location>
        <position position="240"/>
    </location>
</feature>
<dbReference type="NCBIfam" id="NF033546">
    <property type="entry name" value="transpos_IS21"/>
    <property type="match status" value="1"/>
</dbReference>
<dbReference type="EMBL" id="BARW01032675">
    <property type="protein sequence ID" value="GAJ02941.1"/>
    <property type="molecule type" value="Genomic_DNA"/>
</dbReference>
<evidence type="ECO:0000313" key="2">
    <source>
        <dbReference type="EMBL" id="GAJ02941.1"/>
    </source>
</evidence>
<dbReference type="PANTHER" id="PTHR35004:SF8">
    <property type="entry name" value="TRANSPOSASE RV3428C-RELATED"/>
    <property type="match status" value="1"/>
</dbReference>
<dbReference type="GO" id="GO:0015074">
    <property type="term" value="P:DNA integration"/>
    <property type="evidence" value="ECO:0007669"/>
    <property type="project" value="InterPro"/>
</dbReference>
<protein>
    <recommendedName>
        <fullName evidence="1">Integrase catalytic domain-containing protein</fullName>
    </recommendedName>
</protein>
<feature type="domain" description="Integrase catalytic" evidence="1">
    <location>
        <begin position="30"/>
        <end position="208"/>
    </location>
</feature>
<dbReference type="PROSITE" id="PS50994">
    <property type="entry name" value="INTEGRASE"/>
    <property type="match status" value="1"/>
</dbReference>
<proteinExistence type="predicted"/>
<accession>X1USR4</accession>
<sequence length="240" mass="28068">KEKHPDGYQYSQFCDLYRRWRGKLDYVMRQEHRAGKKAFIDYSDGLSILDLATGELILTQLFLAVWGASNYTYAEATLSQTLPEWIGSHRRSLEYFGCVPRVLVPDNLKSGVSKACKYEPEINPTYTDMAEHYGCAVLPARPRKPRDKAKVEAGVLIAQRWILAVLRHRTFYSLAELNDAIRQCLERLNNRPMRRLKKSRRELFETVDRPNALPLPARPYEYAEWYKSRVNVDYHIEVDH</sequence>
<dbReference type="SUPFAM" id="SSF53098">
    <property type="entry name" value="Ribonuclease H-like"/>
    <property type="match status" value="1"/>
</dbReference>
<dbReference type="InterPro" id="IPR036397">
    <property type="entry name" value="RNaseH_sf"/>
</dbReference>
<feature type="non-terminal residue" evidence="2">
    <location>
        <position position="1"/>
    </location>
</feature>
<organism evidence="2">
    <name type="scientific">marine sediment metagenome</name>
    <dbReference type="NCBI Taxonomy" id="412755"/>
    <lineage>
        <taxon>unclassified sequences</taxon>
        <taxon>metagenomes</taxon>
        <taxon>ecological metagenomes</taxon>
    </lineage>
</organism>
<dbReference type="Gene3D" id="3.30.420.10">
    <property type="entry name" value="Ribonuclease H-like superfamily/Ribonuclease H"/>
    <property type="match status" value="1"/>
</dbReference>
<dbReference type="GO" id="GO:0003676">
    <property type="term" value="F:nucleic acid binding"/>
    <property type="evidence" value="ECO:0007669"/>
    <property type="project" value="InterPro"/>
</dbReference>
<evidence type="ECO:0000259" key="1">
    <source>
        <dbReference type="PROSITE" id="PS50994"/>
    </source>
</evidence>
<dbReference type="AlphaFoldDB" id="X1USR4"/>
<comment type="caution">
    <text evidence="2">The sequence shown here is derived from an EMBL/GenBank/DDBJ whole genome shotgun (WGS) entry which is preliminary data.</text>
</comment>
<dbReference type="InterPro" id="IPR001584">
    <property type="entry name" value="Integrase_cat-core"/>
</dbReference>